<evidence type="ECO:0000313" key="4">
    <source>
        <dbReference type="Proteomes" id="UP000250140"/>
    </source>
</evidence>
<dbReference type="SUPFAM" id="SSF53850">
    <property type="entry name" value="Periplasmic binding protein-like II"/>
    <property type="match status" value="1"/>
</dbReference>
<dbReference type="PANTHER" id="PTHR30024:SF42">
    <property type="entry name" value="ALIPHATIC SULFONATES-BINDING PROTEIN-RELATED"/>
    <property type="match status" value="1"/>
</dbReference>
<reference evidence="3 4" key="1">
    <citation type="journal article" date="2016" name="Nat. Commun.">
        <title>Ectomycorrhizal ecology is imprinted in the genome of the dominant symbiotic fungus Cenococcum geophilum.</title>
        <authorList>
            <consortium name="DOE Joint Genome Institute"/>
            <person name="Peter M."/>
            <person name="Kohler A."/>
            <person name="Ohm R.A."/>
            <person name="Kuo A."/>
            <person name="Krutzmann J."/>
            <person name="Morin E."/>
            <person name="Arend M."/>
            <person name="Barry K.W."/>
            <person name="Binder M."/>
            <person name="Choi C."/>
            <person name="Clum A."/>
            <person name="Copeland A."/>
            <person name="Grisel N."/>
            <person name="Haridas S."/>
            <person name="Kipfer T."/>
            <person name="LaButti K."/>
            <person name="Lindquist E."/>
            <person name="Lipzen A."/>
            <person name="Maire R."/>
            <person name="Meier B."/>
            <person name="Mihaltcheva S."/>
            <person name="Molinier V."/>
            <person name="Murat C."/>
            <person name="Poggeler S."/>
            <person name="Quandt C.A."/>
            <person name="Sperisen C."/>
            <person name="Tritt A."/>
            <person name="Tisserant E."/>
            <person name="Crous P.W."/>
            <person name="Henrissat B."/>
            <person name="Nehls U."/>
            <person name="Egli S."/>
            <person name="Spatafora J.W."/>
            <person name="Grigoriev I.V."/>
            <person name="Martin F.M."/>
        </authorList>
    </citation>
    <scope>NUCLEOTIDE SEQUENCE [LARGE SCALE GENOMIC DNA]</scope>
    <source>
        <strain evidence="3 4">CBS 207.34</strain>
    </source>
</reference>
<dbReference type="OrthoDB" id="5194099at2759"/>
<evidence type="ECO:0000313" key="3">
    <source>
        <dbReference type="EMBL" id="OCL03076.1"/>
    </source>
</evidence>
<dbReference type="Gene3D" id="3.40.190.10">
    <property type="entry name" value="Periplasmic binding protein-like II"/>
    <property type="match status" value="2"/>
</dbReference>
<keyword evidence="1" id="KW-0732">Signal</keyword>
<evidence type="ECO:0000259" key="2">
    <source>
        <dbReference type="Pfam" id="PF09084"/>
    </source>
</evidence>
<gene>
    <name evidence="3" type="ORF">AOQ84DRAFT_303502</name>
</gene>
<dbReference type="PANTHER" id="PTHR30024">
    <property type="entry name" value="ALIPHATIC SULFONATES-BINDING PROTEIN-RELATED"/>
    <property type="match status" value="1"/>
</dbReference>
<feature type="signal peptide" evidence="1">
    <location>
        <begin position="1"/>
        <end position="21"/>
    </location>
</feature>
<feature type="domain" description="SsuA/THI5-like" evidence="2">
    <location>
        <begin position="59"/>
        <end position="240"/>
    </location>
</feature>
<keyword evidence="4" id="KW-1185">Reference proteome</keyword>
<organism evidence="3 4">
    <name type="scientific">Glonium stellatum</name>
    <dbReference type="NCBI Taxonomy" id="574774"/>
    <lineage>
        <taxon>Eukaryota</taxon>
        <taxon>Fungi</taxon>
        <taxon>Dikarya</taxon>
        <taxon>Ascomycota</taxon>
        <taxon>Pezizomycotina</taxon>
        <taxon>Dothideomycetes</taxon>
        <taxon>Pleosporomycetidae</taxon>
        <taxon>Gloniales</taxon>
        <taxon>Gloniaceae</taxon>
        <taxon>Glonium</taxon>
    </lineage>
</organism>
<name>A0A8E2EQL7_9PEZI</name>
<feature type="chain" id="PRO_5034616892" evidence="1">
    <location>
        <begin position="22"/>
        <end position="314"/>
    </location>
</feature>
<dbReference type="EMBL" id="KV750818">
    <property type="protein sequence ID" value="OCL03076.1"/>
    <property type="molecule type" value="Genomic_DNA"/>
</dbReference>
<dbReference type="AlphaFoldDB" id="A0A8E2EQL7"/>
<accession>A0A8E2EQL7</accession>
<protein>
    <submittedName>
        <fullName evidence="3">Periplasmic binding protein-like II</fullName>
    </submittedName>
</protein>
<proteinExistence type="predicted"/>
<dbReference type="Proteomes" id="UP000250140">
    <property type="component" value="Unassembled WGS sequence"/>
</dbReference>
<evidence type="ECO:0000256" key="1">
    <source>
        <dbReference type="SAM" id="SignalP"/>
    </source>
</evidence>
<sequence>MNKLFLVLGLALILSNFLVSALKIASALNTIEYTPELVAIQDDYKGSAQIVNGGVASLFSDSSIDLASNAETQALRQYSSHKNLRIIYTVAEVFYRIVANKKSGISSPKDLKGKKIGTIPSTSAAYFVQKYLATVGLKESDYTVVPGSVCMSAPCGSGTLPYMLAHGSVDAVGMWEPTGELASEALGSDAVIFQNQSVYREIFNLHSTAEKLSDPTTRQNIVAFLRALNQAEKVFDSNPESVWSRVASALSMNATVLQSVWPIHSFKGTLVPDLLDVLVAEDQWVAKVDNRNAISKADLTNLIDSSVFNESLST</sequence>
<dbReference type="Pfam" id="PF09084">
    <property type="entry name" value="NMT1"/>
    <property type="match status" value="1"/>
</dbReference>
<dbReference type="InterPro" id="IPR015168">
    <property type="entry name" value="SsuA/THI5"/>
</dbReference>